<dbReference type="GO" id="GO:0019005">
    <property type="term" value="C:SCF ubiquitin ligase complex"/>
    <property type="evidence" value="ECO:0007669"/>
    <property type="project" value="TreeGrafter"/>
</dbReference>
<dbReference type="SUPFAM" id="SSF52047">
    <property type="entry name" value="RNI-like"/>
    <property type="match status" value="1"/>
</dbReference>
<dbReference type="Gene3D" id="3.80.10.10">
    <property type="entry name" value="Ribonuclease Inhibitor"/>
    <property type="match status" value="1"/>
</dbReference>
<dbReference type="GO" id="GO:0031146">
    <property type="term" value="P:SCF-dependent proteasomal ubiquitin-dependent protein catabolic process"/>
    <property type="evidence" value="ECO:0007669"/>
    <property type="project" value="TreeGrafter"/>
</dbReference>
<evidence type="ECO:0000313" key="2">
    <source>
        <dbReference type="Proteomes" id="UP000780801"/>
    </source>
</evidence>
<name>A0A9P6KDZ1_9FUNG</name>
<dbReference type="Proteomes" id="UP000780801">
    <property type="component" value="Unassembled WGS sequence"/>
</dbReference>
<evidence type="ECO:0000313" key="1">
    <source>
        <dbReference type="EMBL" id="KAF9581994.1"/>
    </source>
</evidence>
<comment type="caution">
    <text evidence="1">The sequence shown here is derived from an EMBL/GenBank/DDBJ whole genome shotgun (WGS) entry which is preliminary data.</text>
</comment>
<sequence length="532" mass="61108">MMNNTPLQQDHHHSASSPCCDLDILAATLAPFLNHHSALACLLVCRAWHRVFEPVLWHDFWCVRDHHRSLSALATNQNPNYSLYCKRATTQQSSQEQHTGIWPRRQPSKDLIQRNARHIRRLYYYGEEALLKMVLPGCIQLQHLEVTRFSDDVKQLLEQNVLTLKSFVCRSDPVYRGTKEDHQQTVIIEMLWHLFVDMPRLKSLTLESVIISDYRGMMFGNVCRKLERLDITDSKLLERPKTYLPNNTQLELFQLCGSTIQHLTWRARPPGTLPMPSFLLCLSSGSCPVLQSLDFSDSSVSDNDFAQMVQLLPMLNRIKACRTVFGIEAARAVLERQSQQMIEIRLSQCTLVTDAIAHELLSNCPRLQVFSAPIVRATDMAQQRWVCRDLRELDISIAGIELLPAAVPRHGAIFTQLAALLQLRILRLGDAGPLFQQPQMSILGLLDLTLESGLGILSTLTYLRSLDIEKVQARMEFEELRWMVQHWRYLERILGSVHPNIEQCELSNEFLCNFLKNLKVFLNSNQELVYSI</sequence>
<gene>
    <name evidence="1" type="ORF">BGW38_000800</name>
</gene>
<accession>A0A9P6KDZ1</accession>
<dbReference type="AlphaFoldDB" id="A0A9P6KDZ1"/>
<organism evidence="1 2">
    <name type="scientific">Lunasporangiospora selenospora</name>
    <dbReference type="NCBI Taxonomy" id="979761"/>
    <lineage>
        <taxon>Eukaryota</taxon>
        <taxon>Fungi</taxon>
        <taxon>Fungi incertae sedis</taxon>
        <taxon>Mucoromycota</taxon>
        <taxon>Mortierellomycotina</taxon>
        <taxon>Mortierellomycetes</taxon>
        <taxon>Mortierellales</taxon>
        <taxon>Mortierellaceae</taxon>
        <taxon>Lunasporangiospora</taxon>
    </lineage>
</organism>
<protein>
    <recommendedName>
        <fullName evidence="3">F-box domain-containing protein</fullName>
    </recommendedName>
</protein>
<dbReference type="OrthoDB" id="2341137at2759"/>
<reference evidence="1" key="1">
    <citation type="journal article" date="2020" name="Fungal Divers.">
        <title>Resolving the Mortierellaceae phylogeny through synthesis of multi-gene phylogenetics and phylogenomics.</title>
        <authorList>
            <person name="Vandepol N."/>
            <person name="Liber J."/>
            <person name="Desiro A."/>
            <person name="Na H."/>
            <person name="Kennedy M."/>
            <person name="Barry K."/>
            <person name="Grigoriev I.V."/>
            <person name="Miller A.N."/>
            <person name="O'Donnell K."/>
            <person name="Stajich J.E."/>
            <person name="Bonito G."/>
        </authorList>
    </citation>
    <scope>NUCLEOTIDE SEQUENCE</scope>
    <source>
        <strain evidence="1">KOD1015</strain>
    </source>
</reference>
<evidence type="ECO:0008006" key="3">
    <source>
        <dbReference type="Google" id="ProtNLM"/>
    </source>
</evidence>
<dbReference type="PANTHER" id="PTHR13318">
    <property type="entry name" value="PARTNER OF PAIRED, ISOFORM B-RELATED"/>
    <property type="match status" value="1"/>
</dbReference>
<proteinExistence type="predicted"/>
<dbReference type="InterPro" id="IPR032675">
    <property type="entry name" value="LRR_dom_sf"/>
</dbReference>
<dbReference type="EMBL" id="JAABOA010001233">
    <property type="protein sequence ID" value="KAF9581994.1"/>
    <property type="molecule type" value="Genomic_DNA"/>
</dbReference>
<keyword evidence="2" id="KW-1185">Reference proteome</keyword>